<dbReference type="InterPro" id="IPR007123">
    <property type="entry name" value="Gelsolin-like_dom"/>
</dbReference>
<dbReference type="AlphaFoldDB" id="A0A3Q3WTV5"/>
<dbReference type="GO" id="GO:0005737">
    <property type="term" value="C:cytoplasm"/>
    <property type="evidence" value="ECO:0007669"/>
    <property type="project" value="TreeGrafter"/>
</dbReference>
<dbReference type="GO" id="GO:0051015">
    <property type="term" value="F:actin filament binding"/>
    <property type="evidence" value="ECO:0007669"/>
    <property type="project" value="InterPro"/>
</dbReference>
<dbReference type="PROSITE" id="PS51089">
    <property type="entry name" value="HP"/>
    <property type="match status" value="1"/>
</dbReference>
<keyword evidence="2" id="KW-0009">Actin-binding</keyword>
<reference evidence="5" key="2">
    <citation type="submission" date="2025-09" db="UniProtKB">
        <authorList>
            <consortium name="Ensembl"/>
        </authorList>
    </citation>
    <scope>IDENTIFICATION</scope>
</reference>
<dbReference type="SUPFAM" id="SSF55753">
    <property type="entry name" value="Actin depolymerizing proteins"/>
    <property type="match status" value="5"/>
</dbReference>
<feature type="compositionally biased region" description="Low complexity" evidence="3">
    <location>
        <begin position="149"/>
        <end position="159"/>
    </location>
</feature>
<sequence>MDGISTLQSSAPETKAERIARYKAERRRELAERYGTTDEFSSKYVRGDRKIADTSLQRQDSGPRGIKGILKKSRSTSVESENSECLLPESAPARQSSVTLSHQESEEEMDEDDDEEMDEDDDEENNGEDESLIEDAIDGASFSIDRQRTGGSCSSSSRGSFEEMRSSSSNESLEQTSTVSEDIEELESSLDSSLGSSCKPRLAEYSSENKDRVKRSKPHEMIQTSLADRFNQLQGAENAWKKKKATVEVGAKMSLAERMKVLKDKEEQWKNKGKGAANDSVQFTVAGRMAKKEISNRTDVKVEGDKRLDKLESFLEKLHNKSTIEVMAEMEKEVMTLDDEETFGNFYKTVSPSTLQDSSMTLTEEDLSQIEANTPLTSAVAEHKRAVRPVRRNQGSRNPLRALAARNDIRQVYTEQRLNVASVETKRIQVERAKHSRTNLADVALAGLASKENFRKVSLRSVKSTDVVTNNSTLPFNKLMLIRIKRRHIQVRLVEPTAHSLNSGDCFLLITPKQCFMWSGEFANVIEKAKASEMASFVQAKRDLGCKAPQVTVLEEGINTDSRWAKEFWGLLGGKTKYRAGEPEEDELYESGVLDSNGVYRLQGDKLVPYDDAWASIPSVSLLESKEQVLVFDFGSEVYVWHGKDVPLGDRKIAVKLGKQLYSGSYDYSNCRVNPLDASCTNQDVPQGDGRPSWTLFGRLSEHNETSLFKEKFLDWAERKKEEAAQADEVKSPVHFAERSPFDSELQPYDAKALLDNEPDPVKTILEGVDVQRGRGMVRADDGRQAELATVAVDAWHIKEHGEEELPKESLGQLHEADAYIIRWTYSVTTLGKRQKPGELSASTPGRERTACFFWQGRHSSISEKGTSALMTVELGSHRGSQVGWRLFCVRGEAEVEASLVEVDCQRASLRSRASLVLLNAEEGLLYLWHGCKAHVGTREVAKRAACPSELGLSRSSSVKVEVVEEGSEPAEFTKGLGPKDKKAYDCMLQPGKYNYTPRLFRLSASSGVFEGEEKLYAARVTEGIMAMPFLQENLYSAQQPLFLLDNRMEVYLWQGWQPEDTLCTGSAKIRWNNERKCAMETVLQYCKKNPRRPPPAYLVLAGFEPLTFTNIFPYWEKDLSAESSKNKVVLVKEALCKLSKQQYSIDELTRKPLPEGVDPLRLEDYLSDQDF</sequence>
<evidence type="ECO:0000256" key="2">
    <source>
        <dbReference type="ARBA" id="ARBA00023203"/>
    </source>
</evidence>
<dbReference type="STRING" id="94237.ENSMMOP00000018738"/>
<dbReference type="InterPro" id="IPR036886">
    <property type="entry name" value="Villin_headpiece_dom_sf"/>
</dbReference>
<evidence type="ECO:0000313" key="6">
    <source>
        <dbReference type="Proteomes" id="UP000261620"/>
    </source>
</evidence>
<protein>
    <recommendedName>
        <fullName evidence="4">HP domain-containing protein</fullName>
    </recommendedName>
</protein>
<evidence type="ECO:0000259" key="4">
    <source>
        <dbReference type="PROSITE" id="PS51089"/>
    </source>
</evidence>
<dbReference type="GO" id="GO:0051014">
    <property type="term" value="P:actin filament severing"/>
    <property type="evidence" value="ECO:0007669"/>
    <property type="project" value="TreeGrafter"/>
</dbReference>
<dbReference type="PANTHER" id="PTHR11977:SF87">
    <property type="entry name" value="SUPERVILLIN ISOFORM X1"/>
    <property type="match status" value="1"/>
</dbReference>
<dbReference type="SMART" id="SM00262">
    <property type="entry name" value="GEL"/>
    <property type="match status" value="3"/>
</dbReference>
<dbReference type="InterPro" id="IPR003128">
    <property type="entry name" value="Villin_headpiece"/>
</dbReference>
<dbReference type="InterPro" id="IPR007122">
    <property type="entry name" value="Villin/Gelsolin"/>
</dbReference>
<dbReference type="Proteomes" id="UP000261620">
    <property type="component" value="Unplaced"/>
</dbReference>
<dbReference type="GO" id="GO:0005546">
    <property type="term" value="F:phosphatidylinositol-4,5-bisphosphate binding"/>
    <property type="evidence" value="ECO:0007669"/>
    <property type="project" value="TreeGrafter"/>
</dbReference>
<evidence type="ECO:0000313" key="5">
    <source>
        <dbReference type="Ensembl" id="ENSMMOP00000018738.1"/>
    </source>
</evidence>
<dbReference type="GO" id="GO:0015629">
    <property type="term" value="C:actin cytoskeleton"/>
    <property type="evidence" value="ECO:0007669"/>
    <property type="project" value="TreeGrafter"/>
</dbReference>
<organism evidence="5 6">
    <name type="scientific">Mola mola</name>
    <name type="common">Ocean sunfish</name>
    <name type="synonym">Tetraodon mola</name>
    <dbReference type="NCBI Taxonomy" id="94237"/>
    <lineage>
        <taxon>Eukaryota</taxon>
        <taxon>Metazoa</taxon>
        <taxon>Chordata</taxon>
        <taxon>Craniata</taxon>
        <taxon>Vertebrata</taxon>
        <taxon>Euteleostomi</taxon>
        <taxon>Actinopterygii</taxon>
        <taxon>Neopterygii</taxon>
        <taxon>Teleostei</taxon>
        <taxon>Neoteleostei</taxon>
        <taxon>Acanthomorphata</taxon>
        <taxon>Eupercaria</taxon>
        <taxon>Tetraodontiformes</taxon>
        <taxon>Molidae</taxon>
        <taxon>Mola</taxon>
    </lineage>
</organism>
<dbReference type="CDD" id="cd11289">
    <property type="entry name" value="gelsolin_S2_like"/>
    <property type="match status" value="1"/>
</dbReference>
<feature type="compositionally biased region" description="Basic and acidic residues" evidence="3">
    <location>
        <begin position="26"/>
        <end position="36"/>
    </location>
</feature>
<proteinExistence type="inferred from homology"/>
<keyword evidence="6" id="KW-1185">Reference proteome</keyword>
<feature type="compositionally biased region" description="Acidic residues" evidence="3">
    <location>
        <begin position="105"/>
        <end position="137"/>
    </location>
</feature>
<dbReference type="GO" id="GO:0051016">
    <property type="term" value="P:barbed-end actin filament capping"/>
    <property type="evidence" value="ECO:0007669"/>
    <property type="project" value="TreeGrafter"/>
</dbReference>
<feature type="compositionally biased region" description="Polar residues" evidence="3">
    <location>
        <begin position="93"/>
        <end position="102"/>
    </location>
</feature>
<feature type="compositionally biased region" description="Low complexity" evidence="3">
    <location>
        <begin position="166"/>
        <end position="180"/>
    </location>
</feature>
<feature type="domain" description="HP" evidence="4">
    <location>
        <begin position="1138"/>
        <end position="1172"/>
    </location>
</feature>
<reference evidence="5" key="1">
    <citation type="submission" date="2025-08" db="UniProtKB">
        <authorList>
            <consortium name="Ensembl"/>
        </authorList>
    </citation>
    <scope>IDENTIFICATION</scope>
</reference>
<comment type="similarity">
    <text evidence="1">Belongs to the villin/gelsolin family.</text>
</comment>
<dbReference type="SUPFAM" id="SSF47050">
    <property type="entry name" value="VHP, Villin headpiece domain"/>
    <property type="match status" value="1"/>
</dbReference>
<dbReference type="GO" id="GO:0008154">
    <property type="term" value="P:actin polymerization or depolymerization"/>
    <property type="evidence" value="ECO:0007669"/>
    <property type="project" value="TreeGrafter"/>
</dbReference>
<name>A0A3Q3WTV5_MOLML</name>
<evidence type="ECO:0000256" key="1">
    <source>
        <dbReference type="ARBA" id="ARBA00008418"/>
    </source>
</evidence>
<accession>A0A3Q3WTV5</accession>
<dbReference type="Pfam" id="PF00626">
    <property type="entry name" value="Gelsolin"/>
    <property type="match status" value="1"/>
</dbReference>
<evidence type="ECO:0000256" key="3">
    <source>
        <dbReference type="SAM" id="MobiDB-lite"/>
    </source>
</evidence>
<dbReference type="Gene3D" id="3.40.20.10">
    <property type="entry name" value="Severin"/>
    <property type="match status" value="5"/>
</dbReference>
<dbReference type="Ensembl" id="ENSMMOT00000019040.1">
    <property type="protein sequence ID" value="ENSMMOP00000018738.1"/>
    <property type="gene ID" value="ENSMMOG00000014184.1"/>
</dbReference>
<dbReference type="Gene3D" id="1.10.950.10">
    <property type="entry name" value="Villin headpiece domain"/>
    <property type="match status" value="1"/>
</dbReference>
<feature type="region of interest" description="Disordered" evidence="3">
    <location>
        <begin position="26"/>
        <end position="218"/>
    </location>
</feature>
<dbReference type="InterPro" id="IPR029006">
    <property type="entry name" value="ADF-H/Gelsolin-like_dom_sf"/>
</dbReference>
<dbReference type="PANTHER" id="PTHR11977">
    <property type="entry name" value="VILLIN"/>
    <property type="match status" value="1"/>
</dbReference>